<name>A0A1W9KNN7_9BURK</name>
<protein>
    <recommendedName>
        <fullName evidence="4">Exopolysaccharide biosynthesis operon protein EpsL</fullName>
    </recommendedName>
</protein>
<dbReference type="EMBL" id="MTEI01000040">
    <property type="protein sequence ID" value="OQW85729.1"/>
    <property type="molecule type" value="Genomic_DNA"/>
</dbReference>
<feature type="signal peptide" evidence="1">
    <location>
        <begin position="1"/>
        <end position="29"/>
    </location>
</feature>
<keyword evidence="1" id="KW-0732">Signal</keyword>
<dbReference type="InterPro" id="IPR017465">
    <property type="entry name" value="EpsL_proteobac"/>
</dbReference>
<dbReference type="Proteomes" id="UP000192505">
    <property type="component" value="Unassembled WGS sequence"/>
</dbReference>
<evidence type="ECO:0008006" key="4">
    <source>
        <dbReference type="Google" id="ProtNLM"/>
    </source>
</evidence>
<dbReference type="NCBIfam" id="TIGR03014">
    <property type="entry name" value="EpsL"/>
    <property type="match status" value="1"/>
</dbReference>
<proteinExistence type="predicted"/>
<feature type="chain" id="PRO_5012732682" description="Exopolysaccharide biosynthesis operon protein EpsL" evidence="1">
    <location>
        <begin position="30"/>
        <end position="412"/>
    </location>
</feature>
<accession>A0A1W9KNN7</accession>
<evidence type="ECO:0000313" key="3">
    <source>
        <dbReference type="Proteomes" id="UP000192505"/>
    </source>
</evidence>
<gene>
    <name evidence="2" type="ORF">BWK72_20820</name>
</gene>
<comment type="caution">
    <text evidence="2">The sequence shown here is derived from an EMBL/GenBank/DDBJ whole genome shotgun (WGS) entry which is preliminary data.</text>
</comment>
<evidence type="ECO:0000256" key="1">
    <source>
        <dbReference type="SAM" id="SignalP"/>
    </source>
</evidence>
<evidence type="ECO:0000313" key="2">
    <source>
        <dbReference type="EMBL" id="OQW85729.1"/>
    </source>
</evidence>
<organism evidence="2 3">
    <name type="scientific">Rhodoferax ferrireducens</name>
    <dbReference type="NCBI Taxonomy" id="192843"/>
    <lineage>
        <taxon>Bacteria</taxon>
        <taxon>Pseudomonadati</taxon>
        <taxon>Pseudomonadota</taxon>
        <taxon>Betaproteobacteria</taxon>
        <taxon>Burkholderiales</taxon>
        <taxon>Comamonadaceae</taxon>
        <taxon>Rhodoferax</taxon>
    </lineage>
</organism>
<dbReference type="SUPFAM" id="SSF56935">
    <property type="entry name" value="Porins"/>
    <property type="match status" value="1"/>
</dbReference>
<sequence length="412" mass="45075">MTRRPLLLPTRPARLLPWLAVLASAPALAQPIQPDTWALKAGYTRLTDNNLFRLPDAANVLALTGRDSSSEQIGVATVGISFNKAYSLQRVELDVNLVDYRYQNFDYLSFTARNYTAAWRWSFTPRLRGSLTSDRQETLNSFSDYQGGTVRTQRNLRTDSATGFDALYEVTGGWRLLGGVSQRKQVNEQALLADSDYSARSAHLGARYDFASGSTLGVKATASSGSYLNRSLSATGLVDDGYDQTDAELRLRWVIGGQLTANANVGYVQRTHPHFGQRDYSGNNAGLGVNWNLSGKTAVSANLSRQLGSYQASYANYSQTDKLSVGPNWQISAKTFLGLRHDIAQVDYLDAPGGASAISRQDTLRDTTLSAVWQPTRAATLNASFINASRSSTLAGLDYRSRVVTLSANYTF</sequence>
<reference evidence="2 3" key="1">
    <citation type="submission" date="2017-01" db="EMBL/GenBank/DDBJ databases">
        <title>Novel large sulfur bacteria in the metagenomes of groundwater-fed chemosynthetic microbial mats in the Lake Huron basin.</title>
        <authorList>
            <person name="Sharrar A.M."/>
            <person name="Flood B.E."/>
            <person name="Bailey J.V."/>
            <person name="Jones D.S."/>
            <person name="Biddanda B."/>
            <person name="Ruberg S.A."/>
            <person name="Marcus D.N."/>
            <person name="Dick G.J."/>
        </authorList>
    </citation>
    <scope>NUCLEOTIDE SEQUENCE [LARGE SCALE GENOMIC DNA]</scope>
    <source>
        <strain evidence="2">A7</strain>
    </source>
</reference>
<dbReference type="AlphaFoldDB" id="A0A1W9KNN7"/>